<dbReference type="SUPFAM" id="SSF82171">
    <property type="entry name" value="DPP6 N-terminal domain-like"/>
    <property type="match status" value="1"/>
</dbReference>
<accession>A0A8J7KIG5</accession>
<dbReference type="EMBL" id="JADOUF010000001">
    <property type="protein sequence ID" value="MBG6136129.1"/>
    <property type="molecule type" value="Genomic_DNA"/>
</dbReference>
<protein>
    <submittedName>
        <fullName evidence="2">Dipeptidyl aminopeptidase/acylaminoacyl peptidase</fullName>
    </submittedName>
</protein>
<keyword evidence="1" id="KW-0472">Membrane</keyword>
<keyword evidence="2" id="KW-0645">Protease</keyword>
<evidence type="ECO:0000313" key="3">
    <source>
        <dbReference type="Proteomes" id="UP000622552"/>
    </source>
</evidence>
<dbReference type="RefSeq" id="WP_197003153.1">
    <property type="nucleotide sequence ID" value="NZ_BONS01000038.1"/>
</dbReference>
<dbReference type="GO" id="GO:0004177">
    <property type="term" value="F:aminopeptidase activity"/>
    <property type="evidence" value="ECO:0007669"/>
    <property type="project" value="UniProtKB-KW"/>
</dbReference>
<dbReference type="AlphaFoldDB" id="A0A8J7KIG5"/>
<keyword evidence="2" id="KW-0378">Hydrolase</keyword>
<keyword evidence="3" id="KW-1185">Reference proteome</keyword>
<keyword evidence="1" id="KW-1133">Transmembrane helix</keyword>
<proteinExistence type="predicted"/>
<reference evidence="2" key="1">
    <citation type="submission" date="2020-11" db="EMBL/GenBank/DDBJ databases">
        <title>Sequencing the genomes of 1000 actinobacteria strains.</title>
        <authorList>
            <person name="Klenk H.-P."/>
        </authorList>
    </citation>
    <scope>NUCLEOTIDE SEQUENCE</scope>
    <source>
        <strain evidence="2">DSM 45356</strain>
    </source>
</reference>
<evidence type="ECO:0000256" key="1">
    <source>
        <dbReference type="SAM" id="Phobius"/>
    </source>
</evidence>
<gene>
    <name evidence="2" type="ORF">IW245_002323</name>
</gene>
<name>A0A8J7KIG5_9ACTN</name>
<dbReference type="Proteomes" id="UP000622552">
    <property type="component" value="Unassembled WGS sequence"/>
</dbReference>
<keyword evidence="2" id="KW-0031">Aminopeptidase</keyword>
<keyword evidence="1" id="KW-0812">Transmembrane</keyword>
<feature type="transmembrane region" description="Helical" evidence="1">
    <location>
        <begin position="412"/>
        <end position="433"/>
    </location>
</feature>
<organism evidence="2 3">
    <name type="scientific">Longispora fulva</name>
    <dbReference type="NCBI Taxonomy" id="619741"/>
    <lineage>
        <taxon>Bacteria</taxon>
        <taxon>Bacillati</taxon>
        <taxon>Actinomycetota</taxon>
        <taxon>Actinomycetes</taxon>
        <taxon>Micromonosporales</taxon>
        <taxon>Micromonosporaceae</taxon>
        <taxon>Longispora</taxon>
    </lineage>
</organism>
<evidence type="ECO:0000313" key="2">
    <source>
        <dbReference type="EMBL" id="MBG6136129.1"/>
    </source>
</evidence>
<comment type="caution">
    <text evidence="2">The sequence shown here is derived from an EMBL/GenBank/DDBJ whole genome shotgun (WGS) entry which is preliminary data.</text>
</comment>
<dbReference type="InterPro" id="IPR011042">
    <property type="entry name" value="6-blade_b-propeller_TolB-like"/>
</dbReference>
<dbReference type="Gene3D" id="2.120.10.30">
    <property type="entry name" value="TolB, C-terminal domain"/>
    <property type="match status" value="1"/>
</dbReference>
<feature type="transmembrane region" description="Helical" evidence="1">
    <location>
        <begin position="36"/>
        <end position="56"/>
    </location>
</feature>
<sequence length="456" mass="48099">MTDQRVPDGLPGFAELVPVHPNMAAAPAPRRPRRAWLAPAVAAAAVLAVLTPVVALPDAPPPPRPANGGITLPRQFPAHSTRIPLLADKPTGPAIAFYRQTTNPKNFYRSEAYVAGATTDGFRRLGIEADVGARLSPDGTRLALGDCSGSNPVVTLVDLATDQRRTFHLEPESVTTPRAWSPDGRYLVVTTYAHAMCNIPFLAGPLWLMDTETGRYHELAAEKTPRTDEPTLVAFSPDGGRLAVQTEAQLTIMDLEGRPIRELDLPPGQQLAGAQAWSPDGSLLALTTFEGAGFDAAMSPRISFLDATGTGAAVPAPVHVGFVWSSPVLGWKDPGTFLVLTSAHARDSYNTAPNAARIVQVHTAGGAPEQLAALGPGPAGWAHTTDIQLAGNLVPVMGARAGPPADAQPQPYWLAPTIVACVLTLLASGWLLVRRLRSRAWSRSSPRPGRGPNAAG</sequence>